<dbReference type="EMBL" id="CP141059">
    <property type="protein sequence ID" value="WQQ27928.1"/>
    <property type="molecule type" value="Genomic_DNA"/>
</dbReference>
<keyword evidence="5" id="KW-1185">Reference proteome</keyword>
<feature type="chain" id="PRO_5045977407" description="Gram-positive cocci surface proteins LPxTG domain-containing protein" evidence="3">
    <location>
        <begin position="29"/>
        <end position="202"/>
    </location>
</feature>
<feature type="signal peptide" evidence="3">
    <location>
        <begin position="1"/>
        <end position="28"/>
    </location>
</feature>
<keyword evidence="3" id="KW-0732">Signal</keyword>
<feature type="transmembrane region" description="Helical" evidence="2">
    <location>
        <begin position="175"/>
        <end position="197"/>
    </location>
</feature>
<evidence type="ECO:0000313" key="4">
    <source>
        <dbReference type="EMBL" id="WQQ27928.1"/>
    </source>
</evidence>
<keyword evidence="2" id="KW-0472">Membrane</keyword>
<feature type="compositionally biased region" description="Acidic residues" evidence="1">
    <location>
        <begin position="164"/>
        <end position="173"/>
    </location>
</feature>
<dbReference type="Proteomes" id="UP001327225">
    <property type="component" value="Chromosome"/>
</dbReference>
<evidence type="ECO:0000256" key="3">
    <source>
        <dbReference type="SAM" id="SignalP"/>
    </source>
</evidence>
<reference evidence="5" key="1">
    <citation type="submission" date="2023-12" db="EMBL/GenBank/DDBJ databases">
        <title>Novel species in genus Nocardioides.</title>
        <authorList>
            <person name="Zhou H."/>
        </authorList>
    </citation>
    <scope>NUCLEOTIDE SEQUENCE [LARGE SCALE GENOMIC DNA]</scope>
    <source>
        <strain evidence="5">HM61</strain>
    </source>
</reference>
<organism evidence="4 5">
    <name type="scientific">Nocardioides bizhenqiangii</name>
    <dbReference type="NCBI Taxonomy" id="3095076"/>
    <lineage>
        <taxon>Bacteria</taxon>
        <taxon>Bacillati</taxon>
        <taxon>Actinomycetota</taxon>
        <taxon>Actinomycetes</taxon>
        <taxon>Propionibacteriales</taxon>
        <taxon>Nocardioidaceae</taxon>
        <taxon>Nocardioides</taxon>
    </lineage>
</organism>
<evidence type="ECO:0000313" key="5">
    <source>
        <dbReference type="Proteomes" id="UP001327225"/>
    </source>
</evidence>
<name>A0ABZ0ZUD5_9ACTN</name>
<evidence type="ECO:0000256" key="1">
    <source>
        <dbReference type="SAM" id="MobiDB-lite"/>
    </source>
</evidence>
<keyword evidence="2" id="KW-0812">Transmembrane</keyword>
<sequence length="202" mass="20479">MTRGAGAAAVVTFLVATAAAVPVSPALAEAGETGCDAGVVVVVDANELGGEPQTVCAADPATASALFPDAGFPLEYQPQLQDFVCRVDGLPTDRPCTDGDSYWSLWWAEPGGDWVYSTLGVGSLEVPAGGSVGFAWHEGEGDATPPDVEVTEPGAIDAAPAPDAEPETTDDDSDFPLWLAGLLAAGVLGAAGVVALARRRVR</sequence>
<proteinExistence type="predicted"/>
<keyword evidence="2" id="KW-1133">Transmembrane helix</keyword>
<accession>A0ABZ0ZUD5</accession>
<protein>
    <recommendedName>
        <fullName evidence="6">Gram-positive cocci surface proteins LPxTG domain-containing protein</fullName>
    </recommendedName>
</protein>
<gene>
    <name evidence="4" type="ORF">SHK19_06750</name>
</gene>
<dbReference type="RefSeq" id="WP_322938194.1">
    <property type="nucleotide sequence ID" value="NZ_CP141059.1"/>
</dbReference>
<evidence type="ECO:0008006" key="6">
    <source>
        <dbReference type="Google" id="ProtNLM"/>
    </source>
</evidence>
<evidence type="ECO:0000256" key="2">
    <source>
        <dbReference type="SAM" id="Phobius"/>
    </source>
</evidence>
<feature type="region of interest" description="Disordered" evidence="1">
    <location>
        <begin position="139"/>
        <end position="173"/>
    </location>
</feature>